<name>A0A4R9B1K2_9MICO</name>
<dbReference type="GO" id="GO:0003677">
    <property type="term" value="F:DNA binding"/>
    <property type="evidence" value="ECO:0007669"/>
    <property type="project" value="UniProtKB-KW"/>
</dbReference>
<evidence type="ECO:0000256" key="2">
    <source>
        <dbReference type="ARBA" id="ARBA00023125"/>
    </source>
</evidence>
<comment type="caution">
    <text evidence="5">The sequence shown here is derived from an EMBL/GenBank/DDBJ whole genome shotgun (WGS) entry which is preliminary data.</text>
</comment>
<evidence type="ECO:0000313" key="6">
    <source>
        <dbReference type="Proteomes" id="UP000298313"/>
    </source>
</evidence>
<reference evidence="5 6" key="1">
    <citation type="submission" date="2019-03" db="EMBL/GenBank/DDBJ databases">
        <title>Genomics of glacier-inhabiting Cryobacterium strains.</title>
        <authorList>
            <person name="Liu Q."/>
            <person name="Xin Y.-H."/>
        </authorList>
    </citation>
    <scope>NUCLEOTIDE SEQUENCE [LARGE SCALE GENOMIC DNA]</scope>
    <source>
        <strain evidence="5 6">Hh4</strain>
    </source>
</reference>
<dbReference type="PANTHER" id="PTHR33154">
    <property type="entry name" value="TRANSCRIPTIONAL REGULATOR, ARSR FAMILY"/>
    <property type="match status" value="1"/>
</dbReference>
<dbReference type="OrthoDB" id="166264at2"/>
<sequence length="128" mass="13576">MWEGECTVTVEDEIARIAALANPHRYRIIAILAEESLHVSELARRLGMSRALLYMHLQRLEAAGYVTGHLELSDRGTALKFFEVVPFHLTIDVAGIVAAVASAPAASAPAASAPAASAPAQSDTESSH</sequence>
<dbReference type="Pfam" id="PF01022">
    <property type="entry name" value="HTH_5"/>
    <property type="match status" value="1"/>
</dbReference>
<feature type="domain" description="HTH arsR-type" evidence="4">
    <location>
        <begin position="15"/>
        <end position="98"/>
    </location>
</feature>
<dbReference type="SMART" id="SM00418">
    <property type="entry name" value="HTH_ARSR"/>
    <property type="match status" value="1"/>
</dbReference>
<keyword evidence="3" id="KW-0804">Transcription</keyword>
<keyword evidence="2" id="KW-0238">DNA-binding</keyword>
<accession>A0A4R9B1K2</accession>
<evidence type="ECO:0000256" key="3">
    <source>
        <dbReference type="ARBA" id="ARBA00023163"/>
    </source>
</evidence>
<dbReference type="SUPFAM" id="SSF46785">
    <property type="entry name" value="Winged helix' DNA-binding domain"/>
    <property type="match status" value="1"/>
</dbReference>
<evidence type="ECO:0000313" key="5">
    <source>
        <dbReference type="EMBL" id="TFD73934.1"/>
    </source>
</evidence>
<dbReference type="AlphaFoldDB" id="A0A4R9B1K2"/>
<protein>
    <submittedName>
        <fullName evidence="5">ArsR family transcriptional regulator</fullName>
    </submittedName>
</protein>
<dbReference type="InterPro" id="IPR036390">
    <property type="entry name" value="WH_DNA-bd_sf"/>
</dbReference>
<dbReference type="InterPro" id="IPR001845">
    <property type="entry name" value="HTH_ArsR_DNA-bd_dom"/>
</dbReference>
<dbReference type="EMBL" id="SOHH01000095">
    <property type="protein sequence ID" value="TFD73934.1"/>
    <property type="molecule type" value="Genomic_DNA"/>
</dbReference>
<evidence type="ECO:0000259" key="4">
    <source>
        <dbReference type="SMART" id="SM00418"/>
    </source>
</evidence>
<gene>
    <name evidence="5" type="ORF">E3T48_13750</name>
</gene>
<dbReference type="Proteomes" id="UP000298313">
    <property type="component" value="Unassembled WGS sequence"/>
</dbReference>
<dbReference type="Gene3D" id="1.10.10.10">
    <property type="entry name" value="Winged helix-like DNA-binding domain superfamily/Winged helix DNA-binding domain"/>
    <property type="match status" value="1"/>
</dbReference>
<dbReference type="CDD" id="cd00090">
    <property type="entry name" value="HTH_ARSR"/>
    <property type="match status" value="1"/>
</dbReference>
<evidence type="ECO:0000256" key="1">
    <source>
        <dbReference type="ARBA" id="ARBA00023015"/>
    </source>
</evidence>
<keyword evidence="6" id="KW-1185">Reference proteome</keyword>
<dbReference type="InterPro" id="IPR011991">
    <property type="entry name" value="ArsR-like_HTH"/>
</dbReference>
<dbReference type="InterPro" id="IPR036388">
    <property type="entry name" value="WH-like_DNA-bd_sf"/>
</dbReference>
<organism evidence="5 6">
    <name type="scientific">Cryobacterium fucosi</name>
    <dbReference type="NCBI Taxonomy" id="1259157"/>
    <lineage>
        <taxon>Bacteria</taxon>
        <taxon>Bacillati</taxon>
        <taxon>Actinomycetota</taxon>
        <taxon>Actinomycetes</taxon>
        <taxon>Micrococcales</taxon>
        <taxon>Microbacteriaceae</taxon>
        <taxon>Cryobacterium</taxon>
    </lineage>
</organism>
<dbReference type="InterPro" id="IPR051081">
    <property type="entry name" value="HTH_MetalResp_TranReg"/>
</dbReference>
<keyword evidence="1" id="KW-0805">Transcription regulation</keyword>
<proteinExistence type="predicted"/>
<dbReference type="PANTHER" id="PTHR33154:SF33">
    <property type="entry name" value="TRANSCRIPTIONAL REPRESSOR SDPR"/>
    <property type="match status" value="1"/>
</dbReference>
<dbReference type="GO" id="GO:0003700">
    <property type="term" value="F:DNA-binding transcription factor activity"/>
    <property type="evidence" value="ECO:0007669"/>
    <property type="project" value="InterPro"/>
</dbReference>